<dbReference type="PANTHER" id="PTHR13040:SF2">
    <property type="entry name" value="AUTOPHAGY PROTEIN 5"/>
    <property type="match status" value="1"/>
</dbReference>
<evidence type="ECO:0000256" key="6">
    <source>
        <dbReference type="RuleBase" id="RU361202"/>
    </source>
</evidence>
<dbReference type="Gene3D" id="1.10.246.190">
    <property type="entry name" value="Autophagy protein Apg5, helix rich domain"/>
    <property type="match status" value="1"/>
</dbReference>
<dbReference type="Pfam" id="PF20637">
    <property type="entry name" value="ATG5_HBR"/>
    <property type="match status" value="1"/>
</dbReference>
<dbReference type="InterPro" id="IPR048940">
    <property type="entry name" value="ATG5_HBR"/>
</dbReference>
<feature type="region of interest" description="Disordered" evidence="7">
    <location>
        <begin position="1"/>
        <end position="25"/>
    </location>
</feature>
<gene>
    <name evidence="10" type="ORF">HMPREF1624_07463</name>
</gene>
<keyword evidence="3 6" id="KW-1017">Isopeptide bond</keyword>
<evidence type="ECO:0000256" key="2">
    <source>
        <dbReference type="ARBA" id="ARBA00006910"/>
    </source>
</evidence>
<dbReference type="GO" id="GO:0006995">
    <property type="term" value="P:cellular response to nitrogen starvation"/>
    <property type="evidence" value="ECO:0007669"/>
    <property type="project" value="TreeGrafter"/>
</dbReference>
<dbReference type="EMBL" id="KI440851">
    <property type="protein sequence ID" value="ERS95929.1"/>
    <property type="molecule type" value="Genomic_DNA"/>
</dbReference>
<keyword evidence="5 6" id="KW-0072">Autophagy</keyword>
<dbReference type="GO" id="GO:0034727">
    <property type="term" value="P:piecemeal microautophagy of the nucleus"/>
    <property type="evidence" value="ECO:0007669"/>
    <property type="project" value="TreeGrafter"/>
</dbReference>
<dbReference type="GO" id="GO:0034274">
    <property type="term" value="C:Atg12-Atg5-Atg16 complex"/>
    <property type="evidence" value="ECO:0007669"/>
    <property type="project" value="TreeGrafter"/>
</dbReference>
<evidence type="ECO:0000313" key="11">
    <source>
        <dbReference type="Proteomes" id="UP000018087"/>
    </source>
</evidence>
<keyword evidence="6" id="KW-0472">Membrane</keyword>
<comment type="subunit">
    <text evidence="6">Conjugated with ATG12.</text>
</comment>
<name>U7PMJ0_SPOS1</name>
<keyword evidence="6" id="KW-0813">Transport</keyword>
<comment type="similarity">
    <text evidence="2 6">Belongs to the ATG5 family.</text>
</comment>
<evidence type="ECO:0000259" key="8">
    <source>
        <dbReference type="Pfam" id="PF04106"/>
    </source>
</evidence>
<keyword evidence="4 6" id="KW-0832">Ubl conjugation</keyword>
<evidence type="ECO:0000313" key="10">
    <source>
        <dbReference type="EMBL" id="ERS95929.1"/>
    </source>
</evidence>
<evidence type="ECO:0000256" key="4">
    <source>
        <dbReference type="ARBA" id="ARBA00022843"/>
    </source>
</evidence>
<reference evidence="11" key="1">
    <citation type="journal article" date="2014" name="Genome Announc.">
        <title>Genome sequence of the pathogenic fungus Sporothrix schenckii (ATCC 58251).</title>
        <authorList>
            <person name="Cuomo C.A."/>
            <person name="Rodriguez-Del Valle N."/>
            <person name="Perez-Sanchez L."/>
            <person name="Abouelleil A."/>
            <person name="Goldberg J."/>
            <person name="Young S."/>
            <person name="Zeng Q."/>
            <person name="Birren B.W."/>
        </authorList>
    </citation>
    <scope>NUCLEOTIDE SEQUENCE [LARGE SCALE GENOMIC DNA]</scope>
    <source>
        <strain evidence="11">ATCC 58251 / de Perez 2211183</strain>
    </source>
</reference>
<comment type="function">
    <text evidence="6">Involved in cytoplasm to vacuole transport (Cvt) and autophagic vesicle formation.</text>
</comment>
<dbReference type="GO" id="GO:0005776">
    <property type="term" value="C:autophagosome"/>
    <property type="evidence" value="ECO:0007669"/>
    <property type="project" value="TreeGrafter"/>
</dbReference>
<dbReference type="InterPro" id="IPR048318">
    <property type="entry name" value="ATG5_UblB"/>
</dbReference>
<dbReference type="AlphaFoldDB" id="U7PMJ0"/>
<accession>U7PMJ0</accession>
<dbReference type="Pfam" id="PF04106">
    <property type="entry name" value="ATG5_UblB"/>
    <property type="match status" value="1"/>
</dbReference>
<dbReference type="InterPro" id="IPR042526">
    <property type="entry name" value="Atg5_HR"/>
</dbReference>
<evidence type="ECO:0000256" key="7">
    <source>
        <dbReference type="SAM" id="MobiDB-lite"/>
    </source>
</evidence>
<feature type="compositionally biased region" description="Low complexity" evidence="7">
    <location>
        <begin position="1"/>
        <end position="23"/>
    </location>
</feature>
<dbReference type="PANTHER" id="PTHR13040">
    <property type="entry name" value="AUTOPHAGY PROTEIN 5"/>
    <property type="match status" value="1"/>
</dbReference>
<feature type="domain" description="Autophagy protein ATG5 alpha-helical bundle region" evidence="9">
    <location>
        <begin position="177"/>
        <end position="229"/>
    </location>
</feature>
<dbReference type="InterPro" id="IPR042527">
    <property type="entry name" value="Atg5_UblA_dom_sf"/>
</dbReference>
<dbReference type="InterPro" id="IPR007239">
    <property type="entry name" value="Atg5"/>
</dbReference>
<evidence type="ECO:0000256" key="3">
    <source>
        <dbReference type="ARBA" id="ARBA00022499"/>
    </source>
</evidence>
<dbReference type="OrthoDB" id="272162at2759"/>
<dbReference type="GO" id="GO:0034045">
    <property type="term" value="C:phagophore assembly site membrane"/>
    <property type="evidence" value="ECO:0007669"/>
    <property type="project" value="UniProtKB-SubCell"/>
</dbReference>
<evidence type="ECO:0000256" key="1">
    <source>
        <dbReference type="ARBA" id="ARBA00004623"/>
    </source>
</evidence>
<dbReference type="Proteomes" id="UP000018087">
    <property type="component" value="Unassembled WGS sequence"/>
</dbReference>
<dbReference type="eggNOG" id="KOG2976">
    <property type="taxonomic scope" value="Eukaryota"/>
</dbReference>
<feature type="domain" description="Autophagy protein ATG5 UblB" evidence="8">
    <location>
        <begin position="236"/>
        <end position="344"/>
    </location>
</feature>
<evidence type="ECO:0000259" key="9">
    <source>
        <dbReference type="Pfam" id="PF20637"/>
    </source>
</evidence>
<dbReference type="Gene3D" id="3.10.20.90">
    <property type="entry name" value="Phosphatidylinositol 3-kinase Catalytic Subunit, Chain A, domain 1"/>
    <property type="match status" value="1"/>
</dbReference>
<dbReference type="GO" id="GO:0000422">
    <property type="term" value="P:autophagy of mitochondrion"/>
    <property type="evidence" value="ECO:0007669"/>
    <property type="project" value="TreeGrafter"/>
</dbReference>
<dbReference type="GO" id="GO:0019776">
    <property type="term" value="F:Atg8-family ligase activity"/>
    <property type="evidence" value="ECO:0007669"/>
    <property type="project" value="TreeGrafter"/>
</dbReference>
<proteinExistence type="inferred from homology"/>
<dbReference type="STRING" id="1391915.U7PMJ0"/>
<keyword evidence="11" id="KW-1185">Reference proteome</keyword>
<organism evidence="10 11">
    <name type="scientific">Sporothrix schenckii (strain ATCC 58251 / de Perez 2211183)</name>
    <name type="common">Rose-picker's disease fungus</name>
    <dbReference type="NCBI Taxonomy" id="1391915"/>
    <lineage>
        <taxon>Eukaryota</taxon>
        <taxon>Fungi</taxon>
        <taxon>Dikarya</taxon>
        <taxon>Ascomycota</taxon>
        <taxon>Pezizomycotina</taxon>
        <taxon>Sordariomycetes</taxon>
        <taxon>Sordariomycetidae</taxon>
        <taxon>Ophiostomatales</taxon>
        <taxon>Ophiostomataceae</taxon>
        <taxon>Sporothrix</taxon>
    </lineage>
</organism>
<protein>
    <recommendedName>
        <fullName evidence="6">Autophagy protein 5</fullName>
    </recommendedName>
</protein>
<comment type="subcellular location">
    <subcellularLocation>
        <location evidence="1 6">Preautophagosomal structure membrane</location>
        <topology evidence="1 6">Peripheral membrane protein</topology>
    </subcellularLocation>
</comment>
<sequence length="347" mass="36450">MAAQSIRGLGRSGSSGTRPTDSSAAPSTLLARALWQRRVPLIITHAALGSPDDDVDGAAAATGVFSGDGGDGGAGGAQKLPPFYATSVPRFGYLAQLLPRLSAFFGRPCSSFHYEDVPLRNLPVGLLLDLYRPVALPPGAGGGGTGGAAAQDGRPDAGHMTPWRLVVADGEAWHLGDTFLNGAKEADYVRYGSAKQIMSLSKANTEALWHAVQDNDYAAFARVNSLLLNAPTPLRHIPLRLYIPTTAPPAQTTDNAAAATSASPATTPGTYKVMQALVQPRTSNRQQQTLGPALRSLLPLLFPSSRDPVLANVILHGAPVPFHAPLEDLMREAAYPDGWLCLIVVLL</sequence>
<dbReference type="HOGENOM" id="CLU_051894_2_0_1"/>
<dbReference type="GO" id="GO:0044233">
    <property type="term" value="C:mitochondria-associated endoplasmic reticulum membrane contact site"/>
    <property type="evidence" value="ECO:0007669"/>
    <property type="project" value="TreeGrafter"/>
</dbReference>
<dbReference type="Gene3D" id="3.10.20.620">
    <property type="match status" value="1"/>
</dbReference>
<evidence type="ECO:0000256" key="5">
    <source>
        <dbReference type="ARBA" id="ARBA00023006"/>
    </source>
</evidence>
<dbReference type="GO" id="GO:0061908">
    <property type="term" value="C:phagophore"/>
    <property type="evidence" value="ECO:0007669"/>
    <property type="project" value="TreeGrafter"/>
</dbReference>